<organism evidence="2 3">
    <name type="scientific">Dendrobium chrysotoxum</name>
    <name type="common">Orchid</name>
    <dbReference type="NCBI Taxonomy" id="161865"/>
    <lineage>
        <taxon>Eukaryota</taxon>
        <taxon>Viridiplantae</taxon>
        <taxon>Streptophyta</taxon>
        <taxon>Embryophyta</taxon>
        <taxon>Tracheophyta</taxon>
        <taxon>Spermatophyta</taxon>
        <taxon>Magnoliopsida</taxon>
        <taxon>Liliopsida</taxon>
        <taxon>Asparagales</taxon>
        <taxon>Orchidaceae</taxon>
        <taxon>Epidendroideae</taxon>
        <taxon>Malaxideae</taxon>
        <taxon>Dendrobiinae</taxon>
        <taxon>Dendrobium</taxon>
    </lineage>
</organism>
<keyword evidence="1" id="KW-0812">Transmembrane</keyword>
<evidence type="ECO:0000313" key="3">
    <source>
        <dbReference type="Proteomes" id="UP000775213"/>
    </source>
</evidence>
<dbReference type="EMBL" id="JAGFBR010000004">
    <property type="protein sequence ID" value="KAH0467700.1"/>
    <property type="molecule type" value="Genomic_DNA"/>
</dbReference>
<comment type="caution">
    <text evidence="2">The sequence shown here is derived from an EMBL/GenBank/DDBJ whole genome shotgun (WGS) entry which is preliminary data.</text>
</comment>
<dbReference type="AlphaFoldDB" id="A0AAV7H0U0"/>
<evidence type="ECO:0000313" key="2">
    <source>
        <dbReference type="EMBL" id="KAH0467700.1"/>
    </source>
</evidence>
<accession>A0AAV7H0U0</accession>
<protein>
    <submittedName>
        <fullName evidence="2">Uncharacterized protein</fullName>
    </submittedName>
</protein>
<keyword evidence="3" id="KW-1185">Reference proteome</keyword>
<evidence type="ECO:0000256" key="1">
    <source>
        <dbReference type="SAM" id="Phobius"/>
    </source>
</evidence>
<gene>
    <name evidence="2" type="ORF">IEQ34_002733</name>
</gene>
<reference evidence="2 3" key="1">
    <citation type="journal article" date="2021" name="Hortic Res">
        <title>Chromosome-scale assembly of the Dendrobium chrysotoxum genome enhances the understanding of orchid evolution.</title>
        <authorList>
            <person name="Zhang Y."/>
            <person name="Zhang G.Q."/>
            <person name="Zhang D."/>
            <person name="Liu X.D."/>
            <person name="Xu X.Y."/>
            <person name="Sun W.H."/>
            <person name="Yu X."/>
            <person name="Zhu X."/>
            <person name="Wang Z.W."/>
            <person name="Zhao X."/>
            <person name="Zhong W.Y."/>
            <person name="Chen H."/>
            <person name="Yin W.L."/>
            <person name="Huang T."/>
            <person name="Niu S.C."/>
            <person name="Liu Z.J."/>
        </authorList>
    </citation>
    <scope>NUCLEOTIDE SEQUENCE [LARGE SCALE GENOMIC DNA]</scope>
    <source>
        <strain evidence="2">Lindl</strain>
    </source>
</reference>
<name>A0AAV7H0U0_DENCH</name>
<keyword evidence="1" id="KW-0472">Membrane</keyword>
<proteinExistence type="predicted"/>
<keyword evidence="1" id="KW-1133">Transmembrane helix</keyword>
<feature type="transmembrane region" description="Helical" evidence="1">
    <location>
        <begin position="20"/>
        <end position="44"/>
    </location>
</feature>
<sequence length="151" mass="16405">MLPLLTRGFPSPFTSTTITMHPILFLFLFLFLMLYQFLLSHALLRFDYPTAKLNTTWVNNPSFTPNLIHYVAGTKIRLLLLNNGGGGGPSFACGFFCAPPCQASFSPSSSSTRPFKENSPMIVTTPLPFGPLTAIASSARMPPSTSPKTAT</sequence>
<dbReference type="Proteomes" id="UP000775213">
    <property type="component" value="Unassembled WGS sequence"/>
</dbReference>